<name>A0A5A8D356_CAFRO</name>
<feature type="transmembrane region" description="Helical" evidence="1">
    <location>
        <begin position="60"/>
        <end position="79"/>
    </location>
</feature>
<reference evidence="4 5" key="1">
    <citation type="submission" date="2019-07" db="EMBL/GenBank/DDBJ databases">
        <title>Genomes of Cafeteria roenbergensis.</title>
        <authorList>
            <person name="Fischer M.G."/>
            <person name="Hackl T."/>
            <person name="Roman M."/>
        </authorList>
    </citation>
    <scope>NUCLEOTIDE SEQUENCE [LARGE SCALE GENOMIC DNA]</scope>
    <source>
        <strain evidence="2 5">BVI</strain>
        <strain evidence="3 4">E4-10P</strain>
    </source>
</reference>
<keyword evidence="1" id="KW-0812">Transmembrane</keyword>
<protein>
    <submittedName>
        <fullName evidence="3">Uncharacterized protein</fullName>
    </submittedName>
</protein>
<keyword evidence="1" id="KW-1133">Transmembrane helix</keyword>
<dbReference type="Proteomes" id="UP000323011">
    <property type="component" value="Unassembled WGS sequence"/>
</dbReference>
<sequence length="220" mass="23282">MPPSLPAFSLSSSDVAGGSLDRTKVPTGARERLEPHLGWFEDAVRGATLKLTQGLRLSRIVFVGRGALALAFLIGPVIADSVSPDGPIHTEIIPDLLDLYSVLLFLGVVVVAVSTMILFFLRKQAMEERQKLQSAASSRLAGTGYVVAVSTNGTNLRAARRCDKANVEYSFQGDPSAAGSAVTAVTVARPDAEIASPGKTPTPEERKPFTLGFSPTEFAL</sequence>
<gene>
    <name evidence="3" type="ORF">FNF27_08292</name>
    <name evidence="2" type="ORF">FNF29_04409</name>
</gene>
<evidence type="ECO:0000313" key="3">
    <source>
        <dbReference type="EMBL" id="KAA0159766.1"/>
    </source>
</evidence>
<evidence type="ECO:0000313" key="4">
    <source>
        <dbReference type="Proteomes" id="UP000322899"/>
    </source>
</evidence>
<evidence type="ECO:0000313" key="2">
    <source>
        <dbReference type="EMBL" id="KAA0151724.1"/>
    </source>
</evidence>
<proteinExistence type="predicted"/>
<comment type="caution">
    <text evidence="3">The sequence shown here is derived from an EMBL/GenBank/DDBJ whole genome shotgun (WGS) entry which is preliminary data.</text>
</comment>
<keyword evidence="5" id="KW-1185">Reference proteome</keyword>
<dbReference type="AlphaFoldDB" id="A0A5A8D356"/>
<dbReference type="EMBL" id="VLTN01000025">
    <property type="protein sequence ID" value="KAA0151724.1"/>
    <property type="molecule type" value="Genomic_DNA"/>
</dbReference>
<keyword evidence="1" id="KW-0472">Membrane</keyword>
<organism evidence="3 4">
    <name type="scientific">Cafeteria roenbergensis</name>
    <name type="common">Marine flagellate</name>
    <dbReference type="NCBI Taxonomy" id="33653"/>
    <lineage>
        <taxon>Eukaryota</taxon>
        <taxon>Sar</taxon>
        <taxon>Stramenopiles</taxon>
        <taxon>Bigyra</taxon>
        <taxon>Opalozoa</taxon>
        <taxon>Bicosoecida</taxon>
        <taxon>Cafeteriaceae</taxon>
        <taxon>Cafeteria</taxon>
    </lineage>
</organism>
<dbReference type="EMBL" id="VLTO01000169">
    <property type="protein sequence ID" value="KAA0159766.1"/>
    <property type="molecule type" value="Genomic_DNA"/>
</dbReference>
<evidence type="ECO:0000313" key="5">
    <source>
        <dbReference type="Proteomes" id="UP000323011"/>
    </source>
</evidence>
<evidence type="ECO:0000256" key="1">
    <source>
        <dbReference type="SAM" id="Phobius"/>
    </source>
</evidence>
<feature type="transmembrane region" description="Helical" evidence="1">
    <location>
        <begin position="99"/>
        <end position="121"/>
    </location>
</feature>
<dbReference type="Proteomes" id="UP000322899">
    <property type="component" value="Unassembled WGS sequence"/>
</dbReference>
<accession>A0A5A8D356</accession>